<dbReference type="EMBL" id="JAFIDN010000018">
    <property type="protein sequence ID" value="MBP3193940.1"/>
    <property type="molecule type" value="Genomic_DNA"/>
</dbReference>
<evidence type="ECO:0000313" key="2">
    <source>
        <dbReference type="EMBL" id="MBP3193940.1"/>
    </source>
</evidence>
<dbReference type="AlphaFoldDB" id="A0A8J7UVY9"/>
<proteinExistence type="predicted"/>
<dbReference type="PANTHER" id="PTHR12526:SF638">
    <property type="entry name" value="SPORE COAT PROTEIN SA"/>
    <property type="match status" value="1"/>
</dbReference>
<sequence length="387" mass="43832">MKLLILDNEIIRRGAQMFGQHFKKQLNDTGHVCKRVFLYSPEDETSLLPLDDDDRLLKGDKSNFLEIIPSFQPWLCRLIAGHIHAFDPDVVLLNGARSVKYGSIVKRFYYRGNAPFVVRVIDSVVYWNRSMVRQWYSRHVITPQIEGAVGVGAKALQDYRSLYRYNGPGVSIPRSFDFQSFSNDKTRNQIRKRFQAAPSEKIVLFLGNITRQKRPDRFLRVFAEVRKYIPEAVAWVVGDGELGAEMQRQVSELGLGGSVRFFGYQSDVEPFIVASDVLLISSDSEGVPGSAVEAHYLERPVVATNAGDVAMVVQNDVSGYINEIDDETGLEVNVVDLLSRPDKAERFGKQGKAHVVANFNLADITERYLAFFDDIIRNKQRQGQDAY</sequence>
<gene>
    <name evidence="2" type="ORF">NATSA_14780</name>
</gene>
<dbReference type="Gene3D" id="3.40.50.2000">
    <property type="entry name" value="Glycogen Phosphorylase B"/>
    <property type="match status" value="2"/>
</dbReference>
<organism evidence="2 3">
    <name type="scientific">Natronogracilivirga saccharolytica</name>
    <dbReference type="NCBI Taxonomy" id="2812953"/>
    <lineage>
        <taxon>Bacteria</taxon>
        <taxon>Pseudomonadati</taxon>
        <taxon>Balneolota</taxon>
        <taxon>Balneolia</taxon>
        <taxon>Balneolales</taxon>
        <taxon>Cyclonatronaceae</taxon>
        <taxon>Natronogracilivirga</taxon>
    </lineage>
</organism>
<evidence type="ECO:0000259" key="1">
    <source>
        <dbReference type="Pfam" id="PF00534"/>
    </source>
</evidence>
<dbReference type="Proteomes" id="UP000673975">
    <property type="component" value="Unassembled WGS sequence"/>
</dbReference>
<protein>
    <submittedName>
        <fullName evidence="2">Glycosyltransferase family 4 protein</fullName>
    </submittedName>
</protein>
<feature type="domain" description="Glycosyl transferase family 1" evidence="1">
    <location>
        <begin position="187"/>
        <end position="353"/>
    </location>
</feature>
<evidence type="ECO:0000313" key="3">
    <source>
        <dbReference type="Proteomes" id="UP000673975"/>
    </source>
</evidence>
<dbReference type="InterPro" id="IPR001296">
    <property type="entry name" value="Glyco_trans_1"/>
</dbReference>
<keyword evidence="3" id="KW-1185">Reference proteome</keyword>
<dbReference type="CDD" id="cd03801">
    <property type="entry name" value="GT4_PimA-like"/>
    <property type="match status" value="1"/>
</dbReference>
<dbReference type="GO" id="GO:0016757">
    <property type="term" value="F:glycosyltransferase activity"/>
    <property type="evidence" value="ECO:0007669"/>
    <property type="project" value="InterPro"/>
</dbReference>
<accession>A0A8J7UVY9</accession>
<dbReference type="PANTHER" id="PTHR12526">
    <property type="entry name" value="GLYCOSYLTRANSFERASE"/>
    <property type="match status" value="1"/>
</dbReference>
<dbReference type="RefSeq" id="WP_210513400.1">
    <property type="nucleotide sequence ID" value="NZ_JAFIDN010000018.1"/>
</dbReference>
<dbReference type="SUPFAM" id="SSF53756">
    <property type="entry name" value="UDP-Glycosyltransferase/glycogen phosphorylase"/>
    <property type="match status" value="1"/>
</dbReference>
<reference evidence="2" key="1">
    <citation type="submission" date="2021-02" db="EMBL/GenBank/DDBJ databases">
        <title>Natronogracilivirga saccharolytica gen. nov. sp. nov. a new anaerobic, haloalkiliphilic carbohydrate-fermenting bacterium from soda lake and proposing of Cyclonatronumiaceae fam. nov. in the phylum Balneolaeota.</title>
        <authorList>
            <person name="Zhilina T.N."/>
            <person name="Sorokin D.Y."/>
            <person name="Zavarzina D.G."/>
            <person name="Toshchakov S.V."/>
            <person name="Kublanov I.V."/>
        </authorList>
    </citation>
    <scope>NUCLEOTIDE SEQUENCE</scope>
    <source>
        <strain evidence="2">Z-1702</strain>
    </source>
</reference>
<comment type="caution">
    <text evidence="2">The sequence shown here is derived from an EMBL/GenBank/DDBJ whole genome shotgun (WGS) entry which is preliminary data.</text>
</comment>
<name>A0A8J7UVY9_9BACT</name>
<dbReference type="Pfam" id="PF00534">
    <property type="entry name" value="Glycos_transf_1"/>
    <property type="match status" value="1"/>
</dbReference>